<proteinExistence type="inferred from homology"/>
<evidence type="ECO:0000259" key="9">
    <source>
        <dbReference type="Pfam" id="PF02687"/>
    </source>
</evidence>
<feature type="transmembrane region" description="Helical" evidence="8">
    <location>
        <begin position="295"/>
        <end position="318"/>
    </location>
</feature>
<dbReference type="InterPro" id="IPR050250">
    <property type="entry name" value="Macrolide_Exporter_MacB"/>
</dbReference>
<keyword evidence="4 8" id="KW-1133">Transmembrane helix</keyword>
<feature type="transmembrane region" description="Helical" evidence="8">
    <location>
        <begin position="397"/>
        <end position="420"/>
    </location>
</feature>
<dbReference type="OrthoDB" id="9780560at2"/>
<dbReference type="PANTHER" id="PTHR30572:SF4">
    <property type="entry name" value="ABC TRANSPORTER PERMEASE YTRF"/>
    <property type="match status" value="1"/>
</dbReference>
<feature type="domain" description="ABC3 transporter permease C-terminal" evidence="9">
    <location>
        <begin position="851"/>
        <end position="964"/>
    </location>
</feature>
<dbReference type="EMBL" id="CP002628">
    <property type="protein sequence ID" value="AEB06518.1"/>
    <property type="molecule type" value="Genomic_DNA"/>
</dbReference>
<dbReference type="GO" id="GO:0022857">
    <property type="term" value="F:transmembrane transporter activity"/>
    <property type="evidence" value="ECO:0007669"/>
    <property type="project" value="TreeGrafter"/>
</dbReference>
<dbReference type="RefSeq" id="WP_013708261.1">
    <property type="nucleotide sequence ID" value="NC_015389.1"/>
</dbReference>
<evidence type="ECO:0000256" key="5">
    <source>
        <dbReference type="ARBA" id="ARBA00023136"/>
    </source>
</evidence>
<dbReference type="AlphaFoldDB" id="F2NAJ1"/>
<reference evidence="11" key="1">
    <citation type="journal article" date="2013" name="Stand. Genomic Sci.">
        <title>Complete genome sequence of Coriobacterium glomerans type strain (PW2(T)) from the midgut of Pyrrhocoris apterus L. (red soldier bug).</title>
        <authorList>
            <person name="Stackebrandt E."/>
            <person name="Zeytun A."/>
            <person name="Lapidus A."/>
            <person name="Nolan M."/>
            <person name="Lucas S."/>
            <person name="Hammon N."/>
            <person name="Deshpande S."/>
            <person name="Cheng J.F."/>
            <person name="Tapia R."/>
            <person name="Goodwin L.A."/>
            <person name="Pitluck S."/>
            <person name="Liolios K."/>
            <person name="Pagani I."/>
            <person name="Ivanova N."/>
            <person name="Mavromatis K."/>
            <person name="Mikhailova N."/>
            <person name="Huntemann M."/>
            <person name="Pati A."/>
            <person name="Chen A."/>
            <person name="Palaniappan K."/>
            <person name="Chang Y.J."/>
            <person name="Land M."/>
            <person name="Hauser L."/>
            <person name="Rohde M."/>
            <person name="Pukall R."/>
            <person name="Goker M."/>
            <person name="Detter J.C."/>
            <person name="Woyke T."/>
            <person name="Bristow J."/>
            <person name="Eisen J.A."/>
            <person name="Markowitz V."/>
            <person name="Hugenholtz P."/>
            <person name="Kyrpides N.C."/>
            <person name="Klenk H.P."/>
        </authorList>
    </citation>
    <scope>NUCLEOTIDE SEQUENCE</scope>
    <source>
        <strain evidence="11">ATCC 49209 / DSM 20642 / JCM 10262 / PW2</strain>
    </source>
</reference>
<evidence type="ECO:0000256" key="8">
    <source>
        <dbReference type="SAM" id="Phobius"/>
    </source>
</evidence>
<keyword evidence="2" id="KW-1003">Cell membrane</keyword>
<dbReference type="KEGG" id="cgo:Corgl_0400"/>
<comment type="subcellular location">
    <subcellularLocation>
        <location evidence="1">Cell membrane</location>
        <topology evidence="1">Multi-pass membrane protein</topology>
    </subcellularLocation>
</comment>
<organism evidence="10 11">
    <name type="scientific">Coriobacterium glomerans (strain ATCC 49209 / DSM 20642 / JCM 10262 / PW2)</name>
    <dbReference type="NCBI Taxonomy" id="700015"/>
    <lineage>
        <taxon>Bacteria</taxon>
        <taxon>Bacillati</taxon>
        <taxon>Actinomycetota</taxon>
        <taxon>Coriobacteriia</taxon>
        <taxon>Coriobacteriales</taxon>
        <taxon>Coriobacteriaceae</taxon>
        <taxon>Coriobacterium</taxon>
    </lineage>
</organism>
<evidence type="ECO:0000256" key="2">
    <source>
        <dbReference type="ARBA" id="ARBA00022475"/>
    </source>
</evidence>
<feature type="region of interest" description="Disordered" evidence="7">
    <location>
        <begin position="446"/>
        <end position="469"/>
    </location>
</feature>
<keyword evidence="3 8" id="KW-0812">Transmembrane</keyword>
<feature type="transmembrane region" description="Helical" evidence="8">
    <location>
        <begin position="354"/>
        <end position="377"/>
    </location>
</feature>
<keyword evidence="11" id="KW-1185">Reference proteome</keyword>
<evidence type="ECO:0000256" key="3">
    <source>
        <dbReference type="ARBA" id="ARBA00022692"/>
    </source>
</evidence>
<protein>
    <recommendedName>
        <fullName evidence="9">ABC3 transporter permease C-terminal domain-containing protein</fullName>
    </recommendedName>
</protein>
<sequence length="977" mass="101603">MGVMDSYALRSMRRARARTIVCAAGIALSCALIIAILTTALSLDQALCQAAERTQGSWQVEFRDLDAKQVERVRSDPRTERVVLVREYGTAVLPQAGRYERGAHLGLASVPGAQEAAGLIALPEMDQGRLPEGPGEIALPAELAGERLSGDAQSEVTSDGRLALGGALSVPLGRRVTDEAAGGVRALGFSEQAPEGEDGAPVERLADVKRLDFTIVGFYRTSPNWMLGDAGSLALTGCGAIDEPVGTCVYATSTGFSSRAAVESYAGMFARHGAGAGVMHEELLSLRGLGAPGPLMTSIAAIAAVLAVVVVVASVSLVRTGFSVSVSERTRELGLLCSLGATPRQIRRVVRVEAALLAAAAVPAGVLVGLGATWALFRTVGADLASMLDDQGAGLAVAVSPWAIGIAALISLVVIAASALRPARSAARISAMEALRSTRDVRLSGAERRRAARRATRRGRRRTVASRSGSVADRMRLRLVGVAGVIAHRNLTRSGRAARIVAVSLAVSVALLISCGSLATYAGLGASITAETFDGDLVVSLTQTKEQPGDLDSRLACAERLNRALGAIDGVTPIGYGTQLSLVCRTPPGILRHIERQQGEEIFEAADGSACPAVDVMFLDDASWADYVRELGLPEADFVYPSHLRAIAFNLILAARDAENYTRLKPFERTGTVTLFTRFCHDDGWGFTRAVRAGADGEPCAVYESDSGGEQRLVPLGRAACATVDVEIAALAQTPPASRSSLLRSTTPTLLLPLGSLRVMAAASYPGGGDVADATYLGDPLLIGSGGASDFETQLSFLARDSGAAASAMRRIVSESFTGVPGRVVSIYDNADDAHRERIASTAIRVFASAFCAAVGLVAVANVFNTMSTSIAMRRREFAVLRSVGMSGRQFRRMIALECASCAVRGLAGGLAVGCAANYALYRALSLSVSGIELQLPAGWLAAAAATVVGALAISVAYGLGRSRAASVIDAVRGGVG</sequence>
<evidence type="ECO:0000313" key="11">
    <source>
        <dbReference type="Proteomes" id="UP000006851"/>
    </source>
</evidence>
<dbReference type="eggNOG" id="COG0577">
    <property type="taxonomic scope" value="Bacteria"/>
</dbReference>
<evidence type="ECO:0000256" key="7">
    <source>
        <dbReference type="SAM" id="MobiDB-lite"/>
    </source>
</evidence>
<feature type="compositionally biased region" description="Basic residues" evidence="7">
    <location>
        <begin position="450"/>
        <end position="464"/>
    </location>
</feature>
<name>F2NAJ1_CORGP</name>
<evidence type="ECO:0000313" key="10">
    <source>
        <dbReference type="EMBL" id="AEB06518.1"/>
    </source>
</evidence>
<dbReference type="InterPro" id="IPR003838">
    <property type="entry name" value="ABC3_permease_C"/>
</dbReference>
<feature type="transmembrane region" description="Helical" evidence="8">
    <location>
        <begin position="894"/>
        <end position="920"/>
    </location>
</feature>
<feature type="transmembrane region" description="Helical" evidence="8">
    <location>
        <begin position="940"/>
        <end position="960"/>
    </location>
</feature>
<evidence type="ECO:0000256" key="4">
    <source>
        <dbReference type="ARBA" id="ARBA00022989"/>
    </source>
</evidence>
<gene>
    <name evidence="10" type="ordered locus">Corgl_0400</name>
</gene>
<dbReference type="HOGENOM" id="CLU_010964_2_0_11"/>
<dbReference type="GO" id="GO:0005886">
    <property type="term" value="C:plasma membrane"/>
    <property type="evidence" value="ECO:0007669"/>
    <property type="project" value="UniProtKB-SubCell"/>
</dbReference>
<feature type="domain" description="ABC3 transporter permease C-terminal" evidence="9">
    <location>
        <begin position="305"/>
        <end position="430"/>
    </location>
</feature>
<evidence type="ECO:0000256" key="6">
    <source>
        <dbReference type="ARBA" id="ARBA00038076"/>
    </source>
</evidence>
<dbReference type="Proteomes" id="UP000006851">
    <property type="component" value="Chromosome"/>
</dbReference>
<comment type="similarity">
    <text evidence="6">Belongs to the ABC-4 integral membrane protein family.</text>
</comment>
<dbReference type="PANTHER" id="PTHR30572">
    <property type="entry name" value="MEMBRANE COMPONENT OF TRANSPORTER-RELATED"/>
    <property type="match status" value="1"/>
</dbReference>
<dbReference type="Pfam" id="PF02687">
    <property type="entry name" value="FtsX"/>
    <property type="match status" value="2"/>
</dbReference>
<keyword evidence="5 8" id="KW-0472">Membrane</keyword>
<evidence type="ECO:0000256" key="1">
    <source>
        <dbReference type="ARBA" id="ARBA00004651"/>
    </source>
</evidence>
<dbReference type="STRING" id="700015.Corgl_0400"/>
<feature type="transmembrane region" description="Helical" evidence="8">
    <location>
        <begin position="500"/>
        <end position="524"/>
    </location>
</feature>
<feature type="transmembrane region" description="Helical" evidence="8">
    <location>
        <begin position="846"/>
        <end position="873"/>
    </location>
</feature>
<accession>F2NAJ1</accession>